<proteinExistence type="predicted"/>
<feature type="compositionally biased region" description="Polar residues" evidence="1">
    <location>
        <begin position="54"/>
        <end position="67"/>
    </location>
</feature>
<comment type="caution">
    <text evidence="2">The sequence shown here is derived from an EMBL/GenBank/DDBJ whole genome shotgun (WGS) entry which is preliminary data.</text>
</comment>
<reference evidence="2 3" key="1">
    <citation type="submission" date="2018-10" db="EMBL/GenBank/DDBJ databases">
        <title>Genomic Encyclopedia of Archaeal and Bacterial Type Strains, Phase II (KMG-II): from individual species to whole genera.</title>
        <authorList>
            <person name="Goeker M."/>
        </authorList>
    </citation>
    <scope>NUCLEOTIDE SEQUENCE [LARGE SCALE GENOMIC DNA]</scope>
    <source>
        <strain evidence="2 3">DSM 11927</strain>
    </source>
</reference>
<feature type="region of interest" description="Disordered" evidence="1">
    <location>
        <begin position="54"/>
        <end position="78"/>
    </location>
</feature>
<dbReference type="EMBL" id="RBWW01000001">
    <property type="protein sequence ID" value="RKS81290.1"/>
    <property type="molecule type" value="Genomic_DNA"/>
</dbReference>
<protein>
    <submittedName>
        <fullName evidence="2">Uncharacterized protein</fullName>
    </submittedName>
</protein>
<accession>A0A495R246</accession>
<gene>
    <name evidence="2" type="ORF">BDK61_0566</name>
</gene>
<dbReference type="Proteomes" id="UP000268233">
    <property type="component" value="Unassembled WGS sequence"/>
</dbReference>
<sequence>MCAMSRSPLISAIDGQLLKILLETHPDIPNTSKCNCIPWMYSNRSSRIFLHNRTTVRSNGAESSTNGEKTRDGSGVCDSSQDLRRVVKRVVKRVRIGTTALCKVRRAATAAADATGEFADDFTGVDIDAIGH</sequence>
<evidence type="ECO:0000313" key="2">
    <source>
        <dbReference type="EMBL" id="RKS81290.1"/>
    </source>
</evidence>
<name>A0A495R246_9EURY</name>
<dbReference type="AlphaFoldDB" id="A0A495R246"/>
<organism evidence="2 3">
    <name type="scientific">Haloarcula quadrata</name>
    <dbReference type="NCBI Taxonomy" id="182779"/>
    <lineage>
        <taxon>Archaea</taxon>
        <taxon>Methanobacteriati</taxon>
        <taxon>Methanobacteriota</taxon>
        <taxon>Stenosarchaea group</taxon>
        <taxon>Halobacteria</taxon>
        <taxon>Halobacteriales</taxon>
        <taxon>Haloarculaceae</taxon>
        <taxon>Haloarcula</taxon>
    </lineage>
</organism>
<evidence type="ECO:0000313" key="3">
    <source>
        <dbReference type="Proteomes" id="UP000268233"/>
    </source>
</evidence>
<evidence type="ECO:0000256" key="1">
    <source>
        <dbReference type="SAM" id="MobiDB-lite"/>
    </source>
</evidence>
<keyword evidence="3" id="KW-1185">Reference proteome</keyword>